<reference evidence="2 3" key="1">
    <citation type="submission" date="2024-05" db="EMBL/GenBank/DDBJ databases">
        <title>Genome sequencing and assembly of Indian major carp, Cirrhinus mrigala (Hamilton, 1822).</title>
        <authorList>
            <person name="Mohindra V."/>
            <person name="Chowdhury L.M."/>
            <person name="Lal K."/>
            <person name="Jena J.K."/>
        </authorList>
    </citation>
    <scope>NUCLEOTIDE SEQUENCE [LARGE SCALE GENOMIC DNA]</scope>
    <source>
        <strain evidence="2">CM1030</strain>
        <tissue evidence="2">Blood</tissue>
    </source>
</reference>
<dbReference type="AlphaFoldDB" id="A0ABD0QDI7"/>
<feature type="non-terminal residue" evidence="2">
    <location>
        <position position="1"/>
    </location>
</feature>
<accession>A0ABD0QDI7</accession>
<protein>
    <submittedName>
        <fullName evidence="2">Uncharacterized protein</fullName>
    </submittedName>
</protein>
<feature type="region of interest" description="Disordered" evidence="1">
    <location>
        <begin position="17"/>
        <end position="56"/>
    </location>
</feature>
<evidence type="ECO:0000313" key="2">
    <source>
        <dbReference type="EMBL" id="KAL0184232.1"/>
    </source>
</evidence>
<dbReference type="Proteomes" id="UP001529510">
    <property type="component" value="Unassembled WGS sequence"/>
</dbReference>
<feature type="non-terminal residue" evidence="2">
    <location>
        <position position="56"/>
    </location>
</feature>
<evidence type="ECO:0000313" key="3">
    <source>
        <dbReference type="Proteomes" id="UP001529510"/>
    </source>
</evidence>
<organism evidence="2 3">
    <name type="scientific">Cirrhinus mrigala</name>
    <name type="common">Mrigala</name>
    <dbReference type="NCBI Taxonomy" id="683832"/>
    <lineage>
        <taxon>Eukaryota</taxon>
        <taxon>Metazoa</taxon>
        <taxon>Chordata</taxon>
        <taxon>Craniata</taxon>
        <taxon>Vertebrata</taxon>
        <taxon>Euteleostomi</taxon>
        <taxon>Actinopterygii</taxon>
        <taxon>Neopterygii</taxon>
        <taxon>Teleostei</taxon>
        <taxon>Ostariophysi</taxon>
        <taxon>Cypriniformes</taxon>
        <taxon>Cyprinidae</taxon>
        <taxon>Labeoninae</taxon>
        <taxon>Labeonini</taxon>
        <taxon>Cirrhinus</taxon>
    </lineage>
</organism>
<sequence>LSLSVLDIITQWHLPHRATVSEGASQAHDDTTNTNRSAHSLTNSSSTITGANEKRT</sequence>
<keyword evidence="3" id="KW-1185">Reference proteome</keyword>
<feature type="compositionally biased region" description="Polar residues" evidence="1">
    <location>
        <begin position="32"/>
        <end position="50"/>
    </location>
</feature>
<name>A0ABD0QDI7_CIRMR</name>
<evidence type="ECO:0000256" key="1">
    <source>
        <dbReference type="SAM" id="MobiDB-lite"/>
    </source>
</evidence>
<comment type="caution">
    <text evidence="2">The sequence shown here is derived from an EMBL/GenBank/DDBJ whole genome shotgun (WGS) entry which is preliminary data.</text>
</comment>
<gene>
    <name evidence="2" type="ORF">M9458_019928</name>
</gene>
<proteinExistence type="predicted"/>
<dbReference type="EMBL" id="JAMKFB020000009">
    <property type="protein sequence ID" value="KAL0184232.1"/>
    <property type="molecule type" value="Genomic_DNA"/>
</dbReference>